<organism evidence="6 7">
    <name type="scientific">Aspergillus arachidicola</name>
    <dbReference type="NCBI Taxonomy" id="656916"/>
    <lineage>
        <taxon>Eukaryota</taxon>
        <taxon>Fungi</taxon>
        <taxon>Dikarya</taxon>
        <taxon>Ascomycota</taxon>
        <taxon>Pezizomycotina</taxon>
        <taxon>Eurotiomycetes</taxon>
        <taxon>Eurotiomycetidae</taxon>
        <taxon>Eurotiales</taxon>
        <taxon>Aspergillaceae</taxon>
        <taxon>Aspergillus</taxon>
        <taxon>Aspergillus subgen. Circumdati</taxon>
    </lineage>
</organism>
<dbReference type="SUPFAM" id="SSF51735">
    <property type="entry name" value="NAD(P)-binding Rossmann-fold domains"/>
    <property type="match status" value="1"/>
</dbReference>
<dbReference type="Gene3D" id="3.40.50.720">
    <property type="entry name" value="NAD(P)-binding Rossmann-like Domain"/>
    <property type="match status" value="1"/>
</dbReference>
<dbReference type="Gene3D" id="3.90.180.10">
    <property type="entry name" value="Medium-chain alcohol dehydrogenases, catalytic domain"/>
    <property type="match status" value="1"/>
</dbReference>
<dbReference type="InterPro" id="IPR020843">
    <property type="entry name" value="ER"/>
</dbReference>
<accession>A0A2G7G9H7</accession>
<dbReference type="InterPro" id="IPR047122">
    <property type="entry name" value="Trans-enoyl_RdTase-like"/>
</dbReference>
<dbReference type="Pfam" id="PF00107">
    <property type="entry name" value="ADH_zinc_N"/>
    <property type="match status" value="1"/>
</dbReference>
<name>A0A2G7G9H7_9EURO</name>
<evidence type="ECO:0000256" key="1">
    <source>
        <dbReference type="ARBA" id="ARBA00008072"/>
    </source>
</evidence>
<dbReference type="Pfam" id="PF08240">
    <property type="entry name" value="ADH_N"/>
    <property type="match status" value="1"/>
</dbReference>
<keyword evidence="2" id="KW-0547">Nucleotide-binding</keyword>
<dbReference type="InterPro" id="IPR013149">
    <property type="entry name" value="ADH-like_C"/>
</dbReference>
<evidence type="ECO:0000256" key="2">
    <source>
        <dbReference type="ARBA" id="ARBA00022741"/>
    </source>
</evidence>
<proteinExistence type="inferred from homology"/>
<dbReference type="EMBL" id="NEXV01000096">
    <property type="protein sequence ID" value="PIG88701.1"/>
    <property type="molecule type" value="Genomic_DNA"/>
</dbReference>
<reference evidence="6 7" key="1">
    <citation type="submission" date="2017-05" db="EMBL/GenBank/DDBJ databases">
        <title>Genome sequence for an aflatoxigenic pathogen of Argentinian peanut, Aspergillus arachidicola.</title>
        <authorList>
            <person name="Moore G."/>
            <person name="Beltz S.B."/>
            <person name="Mack B.M."/>
        </authorList>
    </citation>
    <scope>NUCLEOTIDE SEQUENCE [LARGE SCALE GENOMIC DNA]</scope>
    <source>
        <strain evidence="6 7">CBS 117610</strain>
    </source>
</reference>
<evidence type="ECO:0000313" key="6">
    <source>
        <dbReference type="EMBL" id="PIG88701.1"/>
    </source>
</evidence>
<feature type="domain" description="Enoyl reductase (ER)" evidence="5">
    <location>
        <begin position="11"/>
        <end position="267"/>
    </location>
</feature>
<dbReference type="InterPro" id="IPR013154">
    <property type="entry name" value="ADH-like_N"/>
</dbReference>
<dbReference type="GO" id="GO:0016651">
    <property type="term" value="F:oxidoreductase activity, acting on NAD(P)H"/>
    <property type="evidence" value="ECO:0007669"/>
    <property type="project" value="InterPro"/>
</dbReference>
<evidence type="ECO:0000256" key="3">
    <source>
        <dbReference type="ARBA" id="ARBA00022857"/>
    </source>
</evidence>
<comment type="caution">
    <text evidence="6">The sequence shown here is derived from an EMBL/GenBank/DDBJ whole genome shotgun (WGS) entry which is preliminary data.</text>
</comment>
<evidence type="ECO:0000313" key="7">
    <source>
        <dbReference type="Proteomes" id="UP000231358"/>
    </source>
</evidence>
<dbReference type="PANTHER" id="PTHR45348">
    <property type="entry name" value="HYPOTHETICAL OXIDOREDUCTASE (EUROFUNG)"/>
    <property type="match status" value="1"/>
</dbReference>
<dbReference type="AlphaFoldDB" id="A0A2G7G9H7"/>
<dbReference type="GO" id="GO:0000166">
    <property type="term" value="F:nucleotide binding"/>
    <property type="evidence" value="ECO:0007669"/>
    <property type="project" value="UniProtKB-KW"/>
</dbReference>
<evidence type="ECO:0000256" key="4">
    <source>
        <dbReference type="ARBA" id="ARBA00023002"/>
    </source>
</evidence>
<dbReference type="STRING" id="656916.A0A2G7G9H7"/>
<sequence>MAKNRAAWIMSSKSKPFLVDQAPLYRPGRGEILIRNHVVAVNPVDWKIQDSGRYLSTYPFILGRDTAGIVEDVGEGVTRFLKGQRVIAHLHSPRSGNSAHAAYQVFSLASEKLSAHIPSHITFEQGAVLPLAISTAAAGLYLPEYLGLPLPLTVPKPTAGVVLIWGGSSSVGATAIQLAVASGLHVIATASSSNHAFVKSLGAHDVFDYTSPTAVQDVLAILKTSKLVGVYDAIGNEKSTASLVAITGNIIRPVPAVAVHPCEHPTATFNPKSISSYGIVYSPNEAIGAAVWEHFVPVALESGQLQAKPDPVVIGHGLESIQYGLEVQKAGVSAKKIVVTL</sequence>
<keyword evidence="3" id="KW-0521">NADP</keyword>
<keyword evidence="4" id="KW-0560">Oxidoreductase</keyword>
<dbReference type="CDD" id="cd08249">
    <property type="entry name" value="enoyl_reductase_like"/>
    <property type="match status" value="1"/>
</dbReference>
<keyword evidence="7" id="KW-1185">Reference proteome</keyword>
<dbReference type="SMART" id="SM00829">
    <property type="entry name" value="PKS_ER"/>
    <property type="match status" value="1"/>
</dbReference>
<comment type="similarity">
    <text evidence="1">Belongs to the zinc-containing alcohol dehydrogenase family.</text>
</comment>
<evidence type="ECO:0000259" key="5">
    <source>
        <dbReference type="SMART" id="SM00829"/>
    </source>
</evidence>
<protein>
    <recommendedName>
        <fullName evidence="5">Enoyl reductase (ER) domain-containing protein</fullName>
    </recommendedName>
</protein>
<dbReference type="SUPFAM" id="SSF50129">
    <property type="entry name" value="GroES-like"/>
    <property type="match status" value="1"/>
</dbReference>
<dbReference type="PANTHER" id="PTHR45348:SF2">
    <property type="entry name" value="ZINC-TYPE ALCOHOL DEHYDROGENASE-LIKE PROTEIN C2E1P3.01"/>
    <property type="match status" value="1"/>
</dbReference>
<dbReference type="InterPro" id="IPR036291">
    <property type="entry name" value="NAD(P)-bd_dom_sf"/>
</dbReference>
<gene>
    <name evidence="6" type="ORF">AARAC_000589</name>
</gene>
<dbReference type="Proteomes" id="UP000231358">
    <property type="component" value="Unassembled WGS sequence"/>
</dbReference>
<dbReference type="InterPro" id="IPR011032">
    <property type="entry name" value="GroES-like_sf"/>
</dbReference>